<evidence type="ECO:0000313" key="13">
    <source>
        <dbReference type="EMBL" id="RZS74388.1"/>
    </source>
</evidence>
<feature type="domain" description="Histidine kinase" evidence="10">
    <location>
        <begin position="273"/>
        <end position="480"/>
    </location>
</feature>
<dbReference type="Pfam" id="PF02518">
    <property type="entry name" value="HATPase_c"/>
    <property type="match status" value="1"/>
</dbReference>
<dbReference type="Proteomes" id="UP000293874">
    <property type="component" value="Unassembled WGS sequence"/>
</dbReference>
<dbReference type="EC" id="2.7.13.3" evidence="2"/>
<dbReference type="InterPro" id="IPR000014">
    <property type="entry name" value="PAS"/>
</dbReference>
<proteinExistence type="predicted"/>
<dbReference type="EMBL" id="SGXA01000001">
    <property type="protein sequence ID" value="RZS74388.1"/>
    <property type="molecule type" value="Genomic_DNA"/>
</dbReference>
<dbReference type="Gene3D" id="3.30.450.20">
    <property type="entry name" value="PAS domain"/>
    <property type="match status" value="1"/>
</dbReference>
<dbReference type="PROSITE" id="PS50112">
    <property type="entry name" value="PAS"/>
    <property type="match status" value="1"/>
</dbReference>
<dbReference type="SMART" id="SM00387">
    <property type="entry name" value="HATPase_c"/>
    <property type="match status" value="1"/>
</dbReference>
<dbReference type="PRINTS" id="PR00344">
    <property type="entry name" value="BCTRLSENSOR"/>
</dbReference>
<dbReference type="RefSeq" id="WP_130538860.1">
    <property type="nucleotide sequence ID" value="NZ_CP042431.1"/>
</dbReference>
<keyword evidence="14" id="KW-1185">Reference proteome</keyword>
<dbReference type="InterPro" id="IPR003594">
    <property type="entry name" value="HATPase_dom"/>
</dbReference>
<dbReference type="InterPro" id="IPR036097">
    <property type="entry name" value="HisK_dim/P_sf"/>
</dbReference>
<dbReference type="CDD" id="cd00156">
    <property type="entry name" value="REC"/>
    <property type="match status" value="1"/>
</dbReference>
<dbReference type="PROSITE" id="PS50110">
    <property type="entry name" value="RESPONSE_REGULATORY"/>
    <property type="match status" value="1"/>
</dbReference>
<sequence>MLISTEPIRILIIDDDEDDFFITSTLVKEINGNFKVDWCYNYQQAMDHICHYRYDLYFIDYYLGARTGLDLLKEALLRNCEAPLILLTGKGNHKVDMEAMLAGAADYLVKSELNAEKLERCIRYSLANARSMKALRDNELKYRNIFEKSKDAIFLADTALQFLTVNQATNQLFNYTSEELASLTLYDLMPNKQAAEYLALLLKEKGEVEDLELDLLNSEEEELHCIFSATSVERPDGSFYMQGILHDITSLRKAEKNLVMSEKLAATGRLARTLAHEIRNPLTNIHLSLDHLRHDGLTEEQLSYYQIILRNTKRIGAIISELLDTARPTDIILRKVPLQDIMDESITAAMDRIMLKQIKTSIRYPDDIVEVMADKEKLKIAFLNIIINAVEAMTEGEGELEINLSSQPQHYEVRITDNGCGISPENLQRLFEPYFTSKRNGLGLGLAATLNILQAHQAGVDVHSTPGSGTMFVLSFRKEKIE</sequence>
<reference evidence="13 14" key="1">
    <citation type="submission" date="2019-02" db="EMBL/GenBank/DDBJ databases">
        <title>Genomic Encyclopedia of Type Strains, Phase IV (KMG-IV): sequencing the most valuable type-strain genomes for metagenomic binning, comparative biology and taxonomic classification.</title>
        <authorList>
            <person name="Goeker M."/>
        </authorList>
    </citation>
    <scope>NUCLEOTIDE SEQUENCE [LARGE SCALE GENOMIC DNA]</scope>
    <source>
        <strain evidence="13 14">DSM 18116</strain>
    </source>
</reference>
<comment type="caution">
    <text evidence="13">The sequence shown here is derived from an EMBL/GenBank/DDBJ whole genome shotgun (WGS) entry which is preliminary data.</text>
</comment>
<feature type="domain" description="PAS" evidence="12">
    <location>
        <begin position="138"/>
        <end position="189"/>
    </location>
</feature>
<evidence type="ECO:0000256" key="5">
    <source>
        <dbReference type="ARBA" id="ARBA00022741"/>
    </source>
</evidence>
<dbReference type="InterPro" id="IPR001789">
    <property type="entry name" value="Sig_transdc_resp-reg_receiver"/>
</dbReference>
<comment type="catalytic activity">
    <reaction evidence="1">
        <text>ATP + protein L-histidine = ADP + protein N-phospho-L-histidine.</text>
        <dbReference type="EC" id="2.7.13.3"/>
    </reaction>
</comment>
<protein>
    <recommendedName>
        <fullName evidence="2">histidine kinase</fullName>
        <ecNumber evidence="2">2.7.13.3</ecNumber>
    </recommendedName>
</protein>
<dbReference type="SMART" id="SM00448">
    <property type="entry name" value="REC"/>
    <property type="match status" value="1"/>
</dbReference>
<evidence type="ECO:0000259" key="11">
    <source>
        <dbReference type="PROSITE" id="PS50110"/>
    </source>
</evidence>
<dbReference type="SUPFAM" id="SSF55874">
    <property type="entry name" value="ATPase domain of HSP90 chaperone/DNA topoisomerase II/histidine kinase"/>
    <property type="match status" value="1"/>
</dbReference>
<keyword evidence="8" id="KW-0902">Two-component regulatory system</keyword>
<dbReference type="PROSITE" id="PS50109">
    <property type="entry name" value="HIS_KIN"/>
    <property type="match status" value="1"/>
</dbReference>
<evidence type="ECO:0000256" key="3">
    <source>
        <dbReference type="ARBA" id="ARBA00022553"/>
    </source>
</evidence>
<dbReference type="InterPro" id="IPR004358">
    <property type="entry name" value="Sig_transdc_His_kin-like_C"/>
</dbReference>
<dbReference type="AlphaFoldDB" id="A0A4Q7N2X0"/>
<dbReference type="InterPro" id="IPR005467">
    <property type="entry name" value="His_kinase_dom"/>
</dbReference>
<dbReference type="Pfam" id="PF00512">
    <property type="entry name" value="HisKA"/>
    <property type="match status" value="1"/>
</dbReference>
<dbReference type="Pfam" id="PF00989">
    <property type="entry name" value="PAS"/>
    <property type="match status" value="1"/>
</dbReference>
<dbReference type="GO" id="GO:0006355">
    <property type="term" value="P:regulation of DNA-templated transcription"/>
    <property type="evidence" value="ECO:0007669"/>
    <property type="project" value="InterPro"/>
</dbReference>
<feature type="modified residue" description="4-aspartylphosphate" evidence="9">
    <location>
        <position position="60"/>
    </location>
</feature>
<keyword evidence="3 9" id="KW-0597">Phosphoprotein</keyword>
<evidence type="ECO:0000256" key="4">
    <source>
        <dbReference type="ARBA" id="ARBA00022679"/>
    </source>
</evidence>
<evidence type="ECO:0000259" key="12">
    <source>
        <dbReference type="PROSITE" id="PS50112"/>
    </source>
</evidence>
<keyword evidence="4" id="KW-0808">Transferase</keyword>
<dbReference type="Pfam" id="PF00072">
    <property type="entry name" value="Response_reg"/>
    <property type="match status" value="1"/>
</dbReference>
<keyword evidence="5" id="KW-0547">Nucleotide-binding</keyword>
<evidence type="ECO:0000313" key="14">
    <source>
        <dbReference type="Proteomes" id="UP000293874"/>
    </source>
</evidence>
<dbReference type="GO" id="GO:0000155">
    <property type="term" value="F:phosphorelay sensor kinase activity"/>
    <property type="evidence" value="ECO:0007669"/>
    <property type="project" value="InterPro"/>
</dbReference>
<keyword evidence="7" id="KW-0067">ATP-binding</keyword>
<evidence type="ECO:0000256" key="2">
    <source>
        <dbReference type="ARBA" id="ARBA00012438"/>
    </source>
</evidence>
<evidence type="ECO:0000256" key="7">
    <source>
        <dbReference type="ARBA" id="ARBA00022840"/>
    </source>
</evidence>
<keyword evidence="6 13" id="KW-0418">Kinase</keyword>
<evidence type="ECO:0000256" key="8">
    <source>
        <dbReference type="ARBA" id="ARBA00023012"/>
    </source>
</evidence>
<dbReference type="InterPro" id="IPR036890">
    <property type="entry name" value="HATPase_C_sf"/>
</dbReference>
<dbReference type="SUPFAM" id="SSF55785">
    <property type="entry name" value="PYP-like sensor domain (PAS domain)"/>
    <property type="match status" value="1"/>
</dbReference>
<dbReference type="SMART" id="SM00091">
    <property type="entry name" value="PAS"/>
    <property type="match status" value="1"/>
</dbReference>
<dbReference type="Gene3D" id="1.10.287.130">
    <property type="match status" value="1"/>
</dbReference>
<dbReference type="CDD" id="cd00130">
    <property type="entry name" value="PAS"/>
    <property type="match status" value="1"/>
</dbReference>
<dbReference type="SUPFAM" id="SSF52172">
    <property type="entry name" value="CheY-like"/>
    <property type="match status" value="1"/>
</dbReference>
<organism evidence="13 14">
    <name type="scientific">Pseudobacter ginsenosidimutans</name>
    <dbReference type="NCBI Taxonomy" id="661488"/>
    <lineage>
        <taxon>Bacteria</taxon>
        <taxon>Pseudomonadati</taxon>
        <taxon>Bacteroidota</taxon>
        <taxon>Chitinophagia</taxon>
        <taxon>Chitinophagales</taxon>
        <taxon>Chitinophagaceae</taxon>
        <taxon>Pseudobacter</taxon>
    </lineage>
</organism>
<dbReference type="Gene3D" id="3.40.50.2300">
    <property type="match status" value="1"/>
</dbReference>
<gene>
    <name evidence="13" type="ORF">EV199_0235</name>
</gene>
<dbReference type="PANTHER" id="PTHR43065">
    <property type="entry name" value="SENSOR HISTIDINE KINASE"/>
    <property type="match status" value="1"/>
</dbReference>
<dbReference type="PANTHER" id="PTHR43065:SF10">
    <property type="entry name" value="PEROXIDE STRESS-ACTIVATED HISTIDINE KINASE MAK3"/>
    <property type="match status" value="1"/>
</dbReference>
<dbReference type="NCBIfam" id="TIGR00229">
    <property type="entry name" value="sensory_box"/>
    <property type="match status" value="1"/>
</dbReference>
<feature type="domain" description="Response regulatory" evidence="11">
    <location>
        <begin position="9"/>
        <end position="125"/>
    </location>
</feature>
<evidence type="ECO:0000256" key="6">
    <source>
        <dbReference type="ARBA" id="ARBA00022777"/>
    </source>
</evidence>
<evidence type="ECO:0000259" key="10">
    <source>
        <dbReference type="PROSITE" id="PS50109"/>
    </source>
</evidence>
<dbReference type="InterPro" id="IPR011006">
    <property type="entry name" value="CheY-like_superfamily"/>
</dbReference>
<dbReference type="GO" id="GO:0005524">
    <property type="term" value="F:ATP binding"/>
    <property type="evidence" value="ECO:0007669"/>
    <property type="project" value="UniProtKB-KW"/>
</dbReference>
<dbReference type="SUPFAM" id="SSF47384">
    <property type="entry name" value="Homodimeric domain of signal transducing histidine kinase"/>
    <property type="match status" value="1"/>
</dbReference>
<evidence type="ECO:0000256" key="9">
    <source>
        <dbReference type="PROSITE-ProRule" id="PRU00169"/>
    </source>
</evidence>
<dbReference type="OrthoDB" id="9815750at2"/>
<accession>A0A4Q7N2X0</accession>
<dbReference type="CDD" id="cd00082">
    <property type="entry name" value="HisKA"/>
    <property type="match status" value="1"/>
</dbReference>
<evidence type="ECO:0000256" key="1">
    <source>
        <dbReference type="ARBA" id="ARBA00000085"/>
    </source>
</evidence>
<dbReference type="Gene3D" id="3.30.565.10">
    <property type="entry name" value="Histidine kinase-like ATPase, C-terminal domain"/>
    <property type="match status" value="1"/>
</dbReference>
<dbReference type="InterPro" id="IPR003661">
    <property type="entry name" value="HisK_dim/P_dom"/>
</dbReference>
<dbReference type="InterPro" id="IPR013767">
    <property type="entry name" value="PAS_fold"/>
</dbReference>
<dbReference type="SMART" id="SM00388">
    <property type="entry name" value="HisKA"/>
    <property type="match status" value="1"/>
</dbReference>
<dbReference type="InterPro" id="IPR035965">
    <property type="entry name" value="PAS-like_dom_sf"/>
</dbReference>
<name>A0A4Q7N2X0_9BACT</name>